<dbReference type="Proteomes" id="UP000324748">
    <property type="component" value="Unassembled WGS sequence"/>
</dbReference>
<dbReference type="AlphaFoldDB" id="A0A5B0QTE2"/>
<dbReference type="EMBL" id="VSWC01000003">
    <property type="protein sequence ID" value="KAA1116155.1"/>
    <property type="molecule type" value="Genomic_DNA"/>
</dbReference>
<comment type="caution">
    <text evidence="1">The sequence shown here is derived from an EMBL/GenBank/DDBJ whole genome shotgun (WGS) entry which is preliminary data.</text>
</comment>
<gene>
    <name evidence="1" type="ORF">PGT21_002543</name>
</gene>
<protein>
    <submittedName>
        <fullName evidence="1">Uncharacterized protein</fullName>
    </submittedName>
</protein>
<sequence>MQQMEWGYIVPASYPLSFISRCQSLELPPSHVPLAHGISSLQTTRLARVLSLPQSHVALVQGSLHCRLPDSTVAEKSTPETLQHPLCALIEEKLLDKILRYVNKWRQSQARSLSKPTEALRQKL</sequence>
<accession>A0A5B0QTE2</accession>
<evidence type="ECO:0000313" key="2">
    <source>
        <dbReference type="Proteomes" id="UP000324748"/>
    </source>
</evidence>
<organism evidence="1 2">
    <name type="scientific">Puccinia graminis f. sp. tritici</name>
    <dbReference type="NCBI Taxonomy" id="56615"/>
    <lineage>
        <taxon>Eukaryota</taxon>
        <taxon>Fungi</taxon>
        <taxon>Dikarya</taxon>
        <taxon>Basidiomycota</taxon>
        <taxon>Pucciniomycotina</taxon>
        <taxon>Pucciniomycetes</taxon>
        <taxon>Pucciniales</taxon>
        <taxon>Pucciniaceae</taxon>
        <taxon>Puccinia</taxon>
    </lineage>
</organism>
<reference evidence="1 2" key="1">
    <citation type="submission" date="2019-05" db="EMBL/GenBank/DDBJ databases">
        <title>Emergence of the Ug99 lineage of the wheat stem rust pathogen through somatic hybridization.</title>
        <authorList>
            <person name="Li F."/>
            <person name="Upadhyaya N.M."/>
            <person name="Sperschneider J."/>
            <person name="Matny O."/>
            <person name="Nguyen-Phuc H."/>
            <person name="Mago R."/>
            <person name="Raley C."/>
            <person name="Miller M.E."/>
            <person name="Silverstein K.A.T."/>
            <person name="Henningsen E."/>
            <person name="Hirsch C.D."/>
            <person name="Visser B."/>
            <person name="Pretorius Z.A."/>
            <person name="Steffenson B.J."/>
            <person name="Schwessinger B."/>
            <person name="Dodds P.N."/>
            <person name="Figueroa M."/>
        </authorList>
    </citation>
    <scope>NUCLEOTIDE SEQUENCE [LARGE SCALE GENOMIC DNA]</scope>
    <source>
        <strain evidence="1">21-0</strain>
    </source>
</reference>
<keyword evidence="2" id="KW-1185">Reference proteome</keyword>
<evidence type="ECO:0000313" key="1">
    <source>
        <dbReference type="EMBL" id="KAA1116155.1"/>
    </source>
</evidence>
<name>A0A5B0QTE2_PUCGR</name>
<proteinExistence type="predicted"/>